<evidence type="ECO:0000313" key="7">
    <source>
        <dbReference type="EMBL" id="CAB3676947.1"/>
    </source>
</evidence>
<dbReference type="InterPro" id="IPR036388">
    <property type="entry name" value="WH-like_DNA-bd_sf"/>
</dbReference>
<evidence type="ECO:0000256" key="1">
    <source>
        <dbReference type="ARBA" id="ARBA00010641"/>
    </source>
</evidence>
<dbReference type="SUPFAM" id="SSF88659">
    <property type="entry name" value="Sigma3 and sigma4 domains of RNA polymerase sigma factors"/>
    <property type="match status" value="1"/>
</dbReference>
<comment type="similarity">
    <text evidence="1">Belongs to the sigma-70 factor family. ECF subfamily.</text>
</comment>
<evidence type="ECO:0000259" key="6">
    <source>
        <dbReference type="Pfam" id="PF08281"/>
    </source>
</evidence>
<dbReference type="CDD" id="cd06171">
    <property type="entry name" value="Sigma70_r4"/>
    <property type="match status" value="1"/>
</dbReference>
<dbReference type="NCBIfam" id="TIGR02937">
    <property type="entry name" value="sigma70-ECF"/>
    <property type="match status" value="1"/>
</dbReference>
<dbReference type="PANTHER" id="PTHR43133:SF63">
    <property type="entry name" value="RNA POLYMERASE SIGMA FACTOR FECI-RELATED"/>
    <property type="match status" value="1"/>
</dbReference>
<keyword evidence="2" id="KW-0805">Transcription regulation</keyword>
<dbReference type="Pfam" id="PF08281">
    <property type="entry name" value="Sigma70_r4_2"/>
    <property type="match status" value="1"/>
</dbReference>
<dbReference type="InterPro" id="IPR014284">
    <property type="entry name" value="RNA_pol_sigma-70_dom"/>
</dbReference>
<feature type="domain" description="RNA polymerase sigma-70 region 2" evidence="5">
    <location>
        <begin position="15"/>
        <end position="80"/>
    </location>
</feature>
<evidence type="ECO:0000313" key="8">
    <source>
        <dbReference type="Proteomes" id="UP000494108"/>
    </source>
</evidence>
<keyword evidence="8" id="KW-1185">Reference proteome</keyword>
<reference evidence="7 8" key="1">
    <citation type="submission" date="2020-04" db="EMBL/GenBank/DDBJ databases">
        <authorList>
            <person name="De Canck E."/>
        </authorList>
    </citation>
    <scope>NUCLEOTIDE SEQUENCE [LARGE SCALE GENOMIC DNA]</scope>
    <source>
        <strain evidence="7 8">LMG 3431</strain>
    </source>
</reference>
<name>A0A6S6ZI47_9BURK</name>
<dbReference type="InterPro" id="IPR013325">
    <property type="entry name" value="RNA_pol_sigma_r2"/>
</dbReference>
<dbReference type="Gene3D" id="1.10.10.10">
    <property type="entry name" value="Winged helix-like DNA-binding domain superfamily/Winged helix DNA-binding domain"/>
    <property type="match status" value="1"/>
</dbReference>
<accession>A0A6S6ZI47</accession>
<evidence type="ECO:0000256" key="4">
    <source>
        <dbReference type="ARBA" id="ARBA00023163"/>
    </source>
</evidence>
<evidence type="ECO:0000259" key="5">
    <source>
        <dbReference type="Pfam" id="PF04542"/>
    </source>
</evidence>
<keyword evidence="4" id="KW-0804">Transcription</keyword>
<dbReference type="PANTHER" id="PTHR43133">
    <property type="entry name" value="RNA POLYMERASE ECF-TYPE SIGMA FACTO"/>
    <property type="match status" value="1"/>
</dbReference>
<dbReference type="Pfam" id="PF04542">
    <property type="entry name" value="Sigma70_r2"/>
    <property type="match status" value="1"/>
</dbReference>
<keyword evidence="3" id="KW-0731">Sigma factor</keyword>
<dbReference type="Gene3D" id="1.10.1740.10">
    <property type="match status" value="1"/>
</dbReference>
<dbReference type="InterPro" id="IPR007627">
    <property type="entry name" value="RNA_pol_sigma70_r2"/>
</dbReference>
<dbReference type="InterPro" id="IPR013249">
    <property type="entry name" value="RNA_pol_sigma70_r4_t2"/>
</dbReference>
<evidence type="ECO:0000256" key="3">
    <source>
        <dbReference type="ARBA" id="ARBA00023082"/>
    </source>
</evidence>
<gene>
    <name evidence="7" type="primary">fecI_16</name>
    <name evidence="7" type="ORF">LMG3431_04150</name>
</gene>
<dbReference type="Proteomes" id="UP000494108">
    <property type="component" value="Unassembled WGS sequence"/>
</dbReference>
<dbReference type="GO" id="GO:0016987">
    <property type="term" value="F:sigma factor activity"/>
    <property type="evidence" value="ECO:0007669"/>
    <property type="project" value="UniProtKB-KW"/>
</dbReference>
<dbReference type="GO" id="GO:0006352">
    <property type="term" value="P:DNA-templated transcription initiation"/>
    <property type="evidence" value="ECO:0007669"/>
    <property type="project" value="InterPro"/>
</dbReference>
<protein>
    <submittedName>
        <fullName evidence="7">Putative RNA polymerase sigma factor FecI</fullName>
    </submittedName>
</protein>
<dbReference type="InterPro" id="IPR013324">
    <property type="entry name" value="RNA_pol_sigma_r3/r4-like"/>
</dbReference>
<feature type="domain" description="RNA polymerase sigma factor 70 region 4 type 2" evidence="6">
    <location>
        <begin position="112"/>
        <end position="164"/>
    </location>
</feature>
<dbReference type="InterPro" id="IPR039425">
    <property type="entry name" value="RNA_pol_sigma-70-like"/>
</dbReference>
<dbReference type="GO" id="GO:0003677">
    <property type="term" value="F:DNA binding"/>
    <property type="evidence" value="ECO:0007669"/>
    <property type="project" value="InterPro"/>
</dbReference>
<evidence type="ECO:0000256" key="2">
    <source>
        <dbReference type="ARBA" id="ARBA00023015"/>
    </source>
</evidence>
<dbReference type="SUPFAM" id="SSF88946">
    <property type="entry name" value="Sigma2 domain of RNA polymerase sigma factors"/>
    <property type="match status" value="1"/>
</dbReference>
<proteinExistence type="inferred from homology"/>
<organism evidence="7 8">
    <name type="scientific">Achromobacter pestifer</name>
    <dbReference type="NCBI Taxonomy" id="1353889"/>
    <lineage>
        <taxon>Bacteria</taxon>
        <taxon>Pseudomonadati</taxon>
        <taxon>Pseudomonadota</taxon>
        <taxon>Betaproteobacteria</taxon>
        <taxon>Burkholderiales</taxon>
        <taxon>Alcaligenaceae</taxon>
        <taxon>Achromobacter</taxon>
    </lineage>
</organism>
<dbReference type="RefSeq" id="WP_175176474.1">
    <property type="nucleotide sequence ID" value="NZ_CADIJX010000005.1"/>
</dbReference>
<dbReference type="AlphaFoldDB" id="A0A6S6ZI47"/>
<sequence>MPSLDRAQHDALRDLYRTHHGWLLGWLRRKLGCAFDAADCAHDTFFRLLGNNELAQLQTPRAYLTTVATRLIVDRARRRKIEVACLESWATLYGQASTPSSESLVQAVQALDALAALLHTLPEKPRTAFLLHRLDGLTHAQIAEQLGISASMVKQYIASALVHCYTATFGAPATGSGSA</sequence>
<dbReference type="EMBL" id="CADIJX010000005">
    <property type="protein sequence ID" value="CAB3676947.1"/>
    <property type="molecule type" value="Genomic_DNA"/>
</dbReference>